<evidence type="ECO:0000313" key="3">
    <source>
        <dbReference type="Proteomes" id="UP001342314"/>
    </source>
</evidence>
<dbReference type="Proteomes" id="UP001342314">
    <property type="component" value="Unassembled WGS sequence"/>
</dbReference>
<feature type="compositionally biased region" description="Polar residues" evidence="1">
    <location>
        <begin position="216"/>
        <end position="238"/>
    </location>
</feature>
<organism evidence="2 3">
    <name type="scientific">Rhodotorula paludigena</name>
    <dbReference type="NCBI Taxonomy" id="86838"/>
    <lineage>
        <taxon>Eukaryota</taxon>
        <taxon>Fungi</taxon>
        <taxon>Dikarya</taxon>
        <taxon>Basidiomycota</taxon>
        <taxon>Pucciniomycotina</taxon>
        <taxon>Microbotryomycetes</taxon>
        <taxon>Sporidiobolales</taxon>
        <taxon>Sporidiobolaceae</taxon>
        <taxon>Rhodotorula</taxon>
    </lineage>
</organism>
<protein>
    <submittedName>
        <fullName evidence="2">Uncharacterized protein</fullName>
    </submittedName>
</protein>
<feature type="compositionally biased region" description="Basic and acidic residues" evidence="1">
    <location>
        <begin position="15"/>
        <end position="30"/>
    </location>
</feature>
<dbReference type="EMBL" id="BQKY01000003">
    <property type="protein sequence ID" value="GJN88698.1"/>
    <property type="molecule type" value="Genomic_DNA"/>
</dbReference>
<feature type="compositionally biased region" description="Gly residues" evidence="1">
    <location>
        <begin position="99"/>
        <end position="117"/>
    </location>
</feature>
<proteinExistence type="predicted"/>
<feature type="region of interest" description="Disordered" evidence="1">
    <location>
        <begin position="1"/>
        <end position="46"/>
    </location>
</feature>
<sequence length="434" mass="44999">MQTYLAGSGAPVPVDDSKPRRNKLRRDERTGSVLPPPSQWNRGPLVYGHANNGLGGVGQTGYQAYGSSIAPSSSTGYGVGAGAGGAGYGTSYGTTATGFGAGASGLRTGGGGYGGGTTTTSGRLQQKIEEAKERGKERRERSKAKRRPDEISKRNLVVDADGVAHDSEYVQFRTATPLHLQKRRQAAEDNPNDDGSASSSSSEDSDGSGSGFHSSPYTYQSTHRTASTQHRPPSSSAYPPTISAIPPYLANQHRTSLDAGPSSLSVPRAPSPHRRGGGSMYDGASGHGSSYDRIGPGYGSRVTSSKLRSTSTPMHHHPTTASYQPPAPAFQQTTASYQPPAVARTGSSTISGGEAPSFIDSTALSMSGAAGGESGYNKAAKSGHGASARPPKLDGSALEAGMHGLNRSFAEFKLDMRFGAHKVGKKLTRKLNAL</sequence>
<feature type="compositionally biased region" description="Low complexity" evidence="1">
    <location>
        <begin position="193"/>
        <end position="202"/>
    </location>
</feature>
<evidence type="ECO:0000256" key="1">
    <source>
        <dbReference type="SAM" id="MobiDB-lite"/>
    </source>
</evidence>
<feature type="compositionally biased region" description="Basic and acidic residues" evidence="1">
    <location>
        <begin position="126"/>
        <end position="140"/>
    </location>
</feature>
<keyword evidence="3" id="KW-1185">Reference proteome</keyword>
<evidence type="ECO:0000313" key="2">
    <source>
        <dbReference type="EMBL" id="GJN88698.1"/>
    </source>
</evidence>
<feature type="region of interest" description="Disordered" evidence="1">
    <location>
        <begin position="369"/>
        <end position="399"/>
    </location>
</feature>
<name>A0AAV5GEN4_9BASI</name>
<accession>A0AAV5GEN4</accession>
<reference evidence="2 3" key="1">
    <citation type="submission" date="2021-12" db="EMBL/GenBank/DDBJ databases">
        <title>High titer production of polyol ester of fatty acids by Rhodotorula paludigena BS15 towards product separation-free biomass refinery.</title>
        <authorList>
            <person name="Mano J."/>
            <person name="Ono H."/>
            <person name="Tanaka T."/>
            <person name="Naito K."/>
            <person name="Sushida H."/>
            <person name="Ike M."/>
            <person name="Tokuyasu K."/>
            <person name="Kitaoka M."/>
        </authorList>
    </citation>
    <scope>NUCLEOTIDE SEQUENCE [LARGE SCALE GENOMIC DNA]</scope>
    <source>
        <strain evidence="2 3">BS15</strain>
    </source>
</reference>
<gene>
    <name evidence="2" type="ORF">Rhopal_001664-T1</name>
</gene>
<dbReference type="AlphaFoldDB" id="A0AAV5GEN4"/>
<comment type="caution">
    <text evidence="2">The sequence shown here is derived from an EMBL/GenBank/DDBJ whole genome shotgun (WGS) entry which is preliminary data.</text>
</comment>
<feature type="region of interest" description="Disordered" evidence="1">
    <location>
        <begin position="93"/>
        <end position="323"/>
    </location>
</feature>